<dbReference type="InterPro" id="IPR036709">
    <property type="entry name" value="Autotransporte_beta_dom_sf"/>
</dbReference>
<comment type="caution">
    <text evidence="2">The sequence shown here is derived from an EMBL/GenBank/DDBJ whole genome shotgun (WGS) entry which is preliminary data.</text>
</comment>
<sequence>MKIYQIILYTRKNINKKQKYKDVEMDFNRSLLSIAIAAVTAFSFSSGAVAQCAGSPASEGGDIVISVEGETCGAVSVDASPDPEGNGRVGNISVKGTIDTSGDGAALYINAVGQFDGNEPNVGNIINSGTLRSAREGIQVGSNDQPTTGIIGDITNVGEIYSVWEGIEVELGGNGQVGTIENQNRIESSSRFGLFVGTYGNSSVQDVINSGTIKSDDDAFKVYARENSTVGHVINSGDIQSGYWGLVVQTNNLEGDDGNALVGTVTNSGTINSDQDALYVFANRGTIGDVLNSGTLISQRDYGLYVRSYDEGTIGTVTNTGSITSVEDDAVGISGNAHTFINNGTITSSNGDAVEVYGDLNQLINSGTMTGLVSFNGQGNTFILAGGLVNGNVEGVPTINVTGRTELTGNITSSDSGVLSIYDTGHLIVGGSGDVVYDTGLNQQGQMTVRLGAENNLNNEGATARLTLQSQVVPQMDEPVNFSSPAITFSDGASVFVTPDYDGDFAYGDTEQYRVLSAGNGITGTASVSSESILYTVDDSSVVDGQHLDVTVSTTDLSAVVAENTSDALVTQVAGFLESYLGSLDQQATAGFIDSEQLLTISDADGLIDYLQQQYPNGDTASLAAVAAAVEQMQGEVFNNLLTRLASLRGGGRSGVSSGDLVEQSAVWIKAIGSEADQNSQSSNGTTYSGYKSRLKGISFGGDTDLSDTYTLGASFSYAEADVNVKDSSASSDIESYQLSVYSNWQRDDWFVDSVVNVGFNNT</sequence>
<evidence type="ECO:0000259" key="1">
    <source>
        <dbReference type="PROSITE" id="PS51208"/>
    </source>
</evidence>
<accession>A0A081KDI6</accession>
<gene>
    <name evidence="2" type="ORF">GV64_17080</name>
</gene>
<evidence type="ECO:0000313" key="3">
    <source>
        <dbReference type="Proteomes" id="UP000027997"/>
    </source>
</evidence>
<dbReference type="InterPro" id="IPR005546">
    <property type="entry name" value="Autotransporte_beta"/>
</dbReference>
<dbReference type="Pfam" id="PF03797">
    <property type="entry name" value="Autotransporter"/>
    <property type="match status" value="1"/>
</dbReference>
<dbReference type="STRING" id="305900.GV64_17080"/>
<dbReference type="eggNOG" id="COG4625">
    <property type="taxonomic scope" value="Bacteria"/>
</dbReference>
<keyword evidence="3" id="KW-1185">Reference proteome</keyword>
<protein>
    <recommendedName>
        <fullName evidence="1">Autotransporter domain-containing protein</fullName>
    </recommendedName>
</protein>
<organism evidence="2 3">
    <name type="scientific">Endozoicomonas elysicola</name>
    <dbReference type="NCBI Taxonomy" id="305900"/>
    <lineage>
        <taxon>Bacteria</taxon>
        <taxon>Pseudomonadati</taxon>
        <taxon>Pseudomonadota</taxon>
        <taxon>Gammaproteobacteria</taxon>
        <taxon>Oceanospirillales</taxon>
        <taxon>Endozoicomonadaceae</taxon>
        <taxon>Endozoicomonas</taxon>
    </lineage>
</organism>
<dbReference type="Proteomes" id="UP000027997">
    <property type="component" value="Unassembled WGS sequence"/>
</dbReference>
<evidence type="ECO:0000313" key="2">
    <source>
        <dbReference type="EMBL" id="KEI72212.1"/>
    </source>
</evidence>
<dbReference type="PROSITE" id="PS51208">
    <property type="entry name" value="AUTOTRANSPORTER"/>
    <property type="match status" value="1"/>
</dbReference>
<reference evidence="2 3" key="1">
    <citation type="submission" date="2014-06" db="EMBL/GenBank/DDBJ databases">
        <title>Whole Genome Sequences of Three Symbiotic Endozoicomonas Bacteria.</title>
        <authorList>
            <person name="Neave M.J."/>
            <person name="Apprill A."/>
            <person name="Voolstra C.R."/>
        </authorList>
    </citation>
    <scope>NUCLEOTIDE SEQUENCE [LARGE SCALE GENOMIC DNA]</scope>
    <source>
        <strain evidence="2 3">DSM 22380</strain>
    </source>
</reference>
<feature type="domain" description="Autotransporter" evidence="1">
    <location>
        <begin position="660"/>
        <end position="763"/>
    </location>
</feature>
<dbReference type="SUPFAM" id="SSF103515">
    <property type="entry name" value="Autotransporter"/>
    <property type="match status" value="1"/>
</dbReference>
<dbReference type="Gene3D" id="2.40.128.130">
    <property type="entry name" value="Autotransporter beta-domain"/>
    <property type="match status" value="1"/>
</dbReference>
<dbReference type="EMBL" id="JOJP01000001">
    <property type="protein sequence ID" value="KEI72212.1"/>
    <property type="molecule type" value="Genomic_DNA"/>
</dbReference>
<name>A0A081KDI6_9GAMM</name>
<proteinExistence type="predicted"/>
<dbReference type="AlphaFoldDB" id="A0A081KDI6"/>